<dbReference type="PIRSF" id="PIRSF001060">
    <property type="entry name" value="Endochitinase"/>
    <property type="match status" value="1"/>
</dbReference>
<dbReference type="FunFam" id="3.30.20.10:FF:000001">
    <property type="entry name" value="Endochitinase (Chitinase)"/>
    <property type="match status" value="1"/>
</dbReference>
<feature type="domain" description="Glycoside hydrolase family 19 catalytic" evidence="6">
    <location>
        <begin position="86"/>
        <end position="317"/>
    </location>
</feature>
<dbReference type="InterPro" id="IPR000726">
    <property type="entry name" value="Glyco_hydro_19_cat"/>
</dbReference>
<gene>
    <name evidence="7" type="ORF">RGQ29_014468</name>
</gene>
<dbReference type="InterPro" id="IPR023346">
    <property type="entry name" value="Lysozyme-like_dom_sf"/>
</dbReference>
<sequence length="341" mass="37904">MEYKCSVILTKAMILFVLVNCVHSAAAAGSPRPVTAASQNPNSPCVACGSCPKGKMSPYDRRGCTNCNTHKPVLCCDGVINDYFQNDQFENLFSNRDSLEAHAKGFWDYHSFIAASAHYQPYGFGTTYINSTFFGTKEVAAFLAHVGTRTSCGNKVASKEPLEWGLCYNKETNSNSNTYCDEHDKNIYPCAPGVAYYGRGALPIYWNYNYGEASKDLKVDLLNHPEYIEQNATLSFQVAIWRWMTPIMEHQPSAHDVFTGYWKPTKNDSLAKRVSGFGATINVLYGDLVCGQGDNEFMNNIISHYLYYLDLMGVGREEAGPHEVLSCAEQVAFHPTRSSSP</sequence>
<accession>A0AAN7FVM3</accession>
<keyword evidence="3 4" id="KW-1015">Disulfide bond</keyword>
<dbReference type="GO" id="GO:0008061">
    <property type="term" value="F:chitin binding"/>
    <property type="evidence" value="ECO:0007669"/>
    <property type="project" value="UniProtKB-KW"/>
</dbReference>
<dbReference type="GO" id="GO:0006032">
    <property type="term" value="P:chitin catabolic process"/>
    <property type="evidence" value="ECO:0007669"/>
    <property type="project" value="InterPro"/>
</dbReference>
<evidence type="ECO:0000313" key="8">
    <source>
        <dbReference type="Proteomes" id="UP001324115"/>
    </source>
</evidence>
<dbReference type="Gene3D" id="1.10.530.10">
    <property type="match status" value="1"/>
</dbReference>
<dbReference type="Gene3D" id="3.30.20.10">
    <property type="entry name" value="Endochitinase, domain 2"/>
    <property type="match status" value="1"/>
</dbReference>
<keyword evidence="5" id="KW-0732">Signal</keyword>
<comment type="caution">
    <text evidence="7">The sequence shown here is derived from an EMBL/GenBank/DDBJ whole genome shotgun (WGS) entry which is preliminary data.</text>
</comment>
<evidence type="ECO:0000256" key="1">
    <source>
        <dbReference type="ARBA" id="ARBA00022669"/>
    </source>
</evidence>
<dbReference type="CDD" id="cd00325">
    <property type="entry name" value="chitinase_GH19"/>
    <property type="match status" value="1"/>
</dbReference>
<evidence type="ECO:0000256" key="3">
    <source>
        <dbReference type="ARBA" id="ARBA00023157"/>
    </source>
</evidence>
<keyword evidence="2" id="KW-0611">Plant defense</keyword>
<dbReference type="Proteomes" id="UP001324115">
    <property type="component" value="Unassembled WGS sequence"/>
</dbReference>
<dbReference type="GO" id="GO:0006952">
    <property type="term" value="P:defense response"/>
    <property type="evidence" value="ECO:0007669"/>
    <property type="project" value="UniProtKB-KW"/>
</dbReference>
<dbReference type="PANTHER" id="PTHR22595:SF96">
    <property type="entry name" value="CHITINASE"/>
    <property type="match status" value="1"/>
</dbReference>
<reference evidence="7 8" key="1">
    <citation type="journal article" date="2023" name="G3 (Bethesda)">
        <title>A haplotype-resolved chromosome-scale genome for Quercus rubra L. provides insights into the genetics of adaptive traits for red oak species.</title>
        <authorList>
            <person name="Kapoor B."/>
            <person name="Jenkins J."/>
            <person name="Schmutz J."/>
            <person name="Zhebentyayeva T."/>
            <person name="Kuelheim C."/>
            <person name="Coggeshall M."/>
            <person name="Heim C."/>
            <person name="Lasky J.R."/>
            <person name="Leites L."/>
            <person name="Islam-Faridi N."/>
            <person name="Romero-Severson J."/>
            <person name="DeLeo V.L."/>
            <person name="Lucas S.M."/>
            <person name="Lazic D."/>
            <person name="Gailing O."/>
            <person name="Carlson J."/>
            <person name="Staton M."/>
        </authorList>
    </citation>
    <scope>NUCLEOTIDE SEQUENCE [LARGE SCALE GENOMIC DNA]</scope>
    <source>
        <strain evidence="7">Pseudo-F2</strain>
    </source>
</reference>
<dbReference type="GO" id="GO:0016998">
    <property type="term" value="P:cell wall macromolecule catabolic process"/>
    <property type="evidence" value="ECO:0007669"/>
    <property type="project" value="InterPro"/>
</dbReference>
<evidence type="ECO:0000256" key="5">
    <source>
        <dbReference type="SAM" id="SignalP"/>
    </source>
</evidence>
<evidence type="ECO:0000256" key="4">
    <source>
        <dbReference type="PIRSR" id="PIRSR001060-2"/>
    </source>
</evidence>
<feature type="signal peptide" evidence="5">
    <location>
        <begin position="1"/>
        <end position="27"/>
    </location>
</feature>
<proteinExistence type="predicted"/>
<dbReference type="SUPFAM" id="SSF53955">
    <property type="entry name" value="Lysozyme-like"/>
    <property type="match status" value="1"/>
</dbReference>
<dbReference type="GO" id="GO:0004568">
    <property type="term" value="F:chitinase activity"/>
    <property type="evidence" value="ECO:0007669"/>
    <property type="project" value="InterPro"/>
</dbReference>
<dbReference type="PANTHER" id="PTHR22595">
    <property type="entry name" value="CHITINASE-RELATED"/>
    <property type="match status" value="1"/>
</dbReference>
<feature type="disulfide bond" evidence="4">
    <location>
        <begin position="180"/>
        <end position="190"/>
    </location>
</feature>
<dbReference type="InterPro" id="IPR016283">
    <property type="entry name" value="Glyco_hydro_19"/>
</dbReference>
<name>A0AAN7FVM3_QUERU</name>
<keyword evidence="8" id="KW-1185">Reference proteome</keyword>
<evidence type="ECO:0000259" key="6">
    <source>
        <dbReference type="Pfam" id="PF00182"/>
    </source>
</evidence>
<dbReference type="AlphaFoldDB" id="A0AAN7FVM3"/>
<dbReference type="EMBL" id="JAXUIC010000003">
    <property type="protein sequence ID" value="KAK4596444.1"/>
    <property type="molecule type" value="Genomic_DNA"/>
</dbReference>
<organism evidence="7 8">
    <name type="scientific">Quercus rubra</name>
    <name type="common">Northern red oak</name>
    <name type="synonym">Quercus borealis</name>
    <dbReference type="NCBI Taxonomy" id="3512"/>
    <lineage>
        <taxon>Eukaryota</taxon>
        <taxon>Viridiplantae</taxon>
        <taxon>Streptophyta</taxon>
        <taxon>Embryophyta</taxon>
        <taxon>Tracheophyta</taxon>
        <taxon>Spermatophyta</taxon>
        <taxon>Magnoliopsida</taxon>
        <taxon>eudicotyledons</taxon>
        <taxon>Gunneridae</taxon>
        <taxon>Pentapetalae</taxon>
        <taxon>rosids</taxon>
        <taxon>fabids</taxon>
        <taxon>Fagales</taxon>
        <taxon>Fagaceae</taxon>
        <taxon>Quercus</taxon>
    </lineage>
</organism>
<dbReference type="Pfam" id="PF00182">
    <property type="entry name" value="Glyco_hydro_19"/>
    <property type="match status" value="1"/>
</dbReference>
<protein>
    <recommendedName>
        <fullName evidence="6">Glycoside hydrolase family 19 catalytic domain-containing protein</fullName>
    </recommendedName>
</protein>
<feature type="disulfide bond" evidence="4">
    <location>
        <begin position="64"/>
        <end position="67"/>
    </location>
</feature>
<evidence type="ECO:0000313" key="7">
    <source>
        <dbReference type="EMBL" id="KAK4596444.1"/>
    </source>
</evidence>
<dbReference type="GO" id="GO:0005975">
    <property type="term" value="P:carbohydrate metabolic process"/>
    <property type="evidence" value="ECO:0007669"/>
    <property type="project" value="InterPro"/>
</dbReference>
<evidence type="ECO:0000256" key="2">
    <source>
        <dbReference type="ARBA" id="ARBA00022821"/>
    </source>
</evidence>
<keyword evidence="1" id="KW-0147">Chitin-binding</keyword>
<feature type="chain" id="PRO_5043039101" description="Glycoside hydrolase family 19 catalytic domain-containing protein" evidence="5">
    <location>
        <begin position="28"/>
        <end position="341"/>
    </location>
</feature>
<feature type="disulfide bond" evidence="4">
    <location>
        <begin position="290"/>
        <end position="327"/>
    </location>
</feature>